<sequence>MHLPLVFFFSSCFFRPFLRIRLPLYRIGGHAAISKPNPHRHRYAMNPLFMVRRHDHDELSTPLRALRALLQRPKRPRRLPHPPRLGRLRRSGNEYAYMGRYDGWGGRWDGIGVSTAMFFSRCRCLVRYIMHMVDSGTIGISKSRTHRWVPYSSK</sequence>
<accession>A0AAD8Q0E7</accession>
<keyword evidence="2" id="KW-1185">Reference proteome</keyword>
<dbReference type="RefSeq" id="XP_060414386.1">
    <property type="nucleotide sequence ID" value="XM_060551421.1"/>
</dbReference>
<dbReference type="AlphaFoldDB" id="A0AAD8Q0E7"/>
<comment type="caution">
    <text evidence="1">The sequence shown here is derived from an EMBL/GenBank/DDBJ whole genome shotgun (WGS) entry which is preliminary data.</text>
</comment>
<organism evidence="1 2">
    <name type="scientific">Colletotrichum navitas</name>
    <dbReference type="NCBI Taxonomy" id="681940"/>
    <lineage>
        <taxon>Eukaryota</taxon>
        <taxon>Fungi</taxon>
        <taxon>Dikarya</taxon>
        <taxon>Ascomycota</taxon>
        <taxon>Pezizomycotina</taxon>
        <taxon>Sordariomycetes</taxon>
        <taxon>Hypocreomycetidae</taxon>
        <taxon>Glomerellales</taxon>
        <taxon>Glomerellaceae</taxon>
        <taxon>Colletotrichum</taxon>
        <taxon>Colletotrichum graminicola species complex</taxon>
    </lineage>
</organism>
<evidence type="ECO:0000313" key="1">
    <source>
        <dbReference type="EMBL" id="KAK1590919.1"/>
    </source>
</evidence>
<name>A0AAD8Q0E7_9PEZI</name>
<dbReference type="Proteomes" id="UP001230504">
    <property type="component" value="Unassembled WGS sequence"/>
</dbReference>
<evidence type="ECO:0000313" key="2">
    <source>
        <dbReference type="Proteomes" id="UP001230504"/>
    </source>
</evidence>
<reference evidence="1" key="1">
    <citation type="submission" date="2021-06" db="EMBL/GenBank/DDBJ databases">
        <title>Comparative genomics, transcriptomics and evolutionary studies reveal genomic signatures of adaptation to plant cell wall in hemibiotrophic fungi.</title>
        <authorList>
            <consortium name="DOE Joint Genome Institute"/>
            <person name="Baroncelli R."/>
            <person name="Diaz J.F."/>
            <person name="Benocci T."/>
            <person name="Peng M."/>
            <person name="Battaglia E."/>
            <person name="Haridas S."/>
            <person name="Andreopoulos W."/>
            <person name="Labutti K."/>
            <person name="Pangilinan J."/>
            <person name="Floch G.L."/>
            <person name="Makela M.R."/>
            <person name="Henrissat B."/>
            <person name="Grigoriev I.V."/>
            <person name="Crouch J.A."/>
            <person name="De Vries R.P."/>
            <person name="Sukno S.A."/>
            <person name="Thon M.R."/>
        </authorList>
    </citation>
    <scope>NUCLEOTIDE SEQUENCE</scope>
    <source>
        <strain evidence="1">CBS 125086</strain>
    </source>
</reference>
<gene>
    <name evidence="1" type="ORF">LY79DRAFT_196094</name>
</gene>
<dbReference type="EMBL" id="JAHLJV010000028">
    <property type="protein sequence ID" value="KAK1590919.1"/>
    <property type="molecule type" value="Genomic_DNA"/>
</dbReference>
<proteinExistence type="predicted"/>
<dbReference type="GeneID" id="85435661"/>
<protein>
    <submittedName>
        <fullName evidence="1">Uncharacterized protein</fullName>
    </submittedName>
</protein>